<feature type="transmembrane region" description="Helical" evidence="10">
    <location>
        <begin position="91"/>
        <end position="116"/>
    </location>
</feature>
<dbReference type="STRING" id="1280837.A0A316V551"/>
<dbReference type="AlphaFoldDB" id="A0A316V551"/>
<evidence type="ECO:0000256" key="9">
    <source>
        <dbReference type="SAM" id="MobiDB-lite"/>
    </source>
</evidence>
<sequence>MDPYSSPFPKCPWQQGQYQQISPSQSNVSGTLSGSTAFSSYNSSKKRALSNKPNAIFMGNDDDLHNPGPKNGARADDDSGSIFTLRGLMNIGTLVTVASSLLMLFAGYPILVFVIGHGEGNKGGYNLGGTNATGQVPFLVDMPSLIDKDTPQEAYTRLSLDGKKTMKLVFSDEFNKDGRSFYPGDDPFWEAVDLHYWGTGNYEWYDPAAVTTENGNLVISLSEAPEHNLNFRGGMLTSWNKLCFTGGYVEVSVVLPGSPDISGLWPAAWTMGNLGRAGYGATTDGMWPYSYDTCDVGTLSNQTWPASMGGGPVAAETTGVYVDQYGPGLSYLPGQRLSRCTCPDFDDHPGPKHSDGSWVGRSAPEIDIIEAQASGTRGLPGHVSMSMQLAPFDAGYNMSTKADAYTFYEPEAILNSYTGSVYQQAASGLITTDRDNYEDNGMKYASYGFEYKPGGTPDAYVTWTKDSQPMWKMSTEAIGPNVQTEIGQRTVPPEPLYIILNLGMSSSFTYVDFDRLHFPAKYYVDYVRIWQPEDEENIGCDPPDFPTFDYINKHWEAYNNPNLTIWHGERSVGAYDQPRPPNRLVDKC</sequence>
<proteinExistence type="inferred from homology"/>
<dbReference type="EMBL" id="KZ819606">
    <property type="protein sequence ID" value="PWN32148.1"/>
    <property type="molecule type" value="Genomic_DNA"/>
</dbReference>
<keyword evidence="4" id="KW-0735">Signal-anchor</keyword>
<evidence type="ECO:0000313" key="13">
    <source>
        <dbReference type="Proteomes" id="UP000245771"/>
    </source>
</evidence>
<feature type="domain" description="GH16" evidence="11">
    <location>
        <begin position="145"/>
        <end position="535"/>
    </location>
</feature>
<keyword evidence="5 10" id="KW-1133">Transmembrane helix</keyword>
<feature type="region of interest" description="Disordered" evidence="9">
    <location>
        <begin position="1"/>
        <end position="29"/>
    </location>
</feature>
<evidence type="ECO:0000256" key="5">
    <source>
        <dbReference type="ARBA" id="ARBA00022989"/>
    </source>
</evidence>
<name>A0A316V551_9BASI</name>
<dbReference type="PROSITE" id="PS51762">
    <property type="entry name" value="GH16_2"/>
    <property type="match status" value="1"/>
</dbReference>
<dbReference type="GO" id="GO:0005886">
    <property type="term" value="C:plasma membrane"/>
    <property type="evidence" value="ECO:0007669"/>
    <property type="project" value="TreeGrafter"/>
</dbReference>
<dbReference type="FunFam" id="2.60.120.200:FF:000259">
    <property type="entry name" value="Chromosome 9, whole genome shotgun sequence"/>
    <property type="match status" value="1"/>
</dbReference>
<dbReference type="FunCoup" id="A0A316V551">
    <property type="interactions" value="57"/>
</dbReference>
<evidence type="ECO:0000256" key="6">
    <source>
        <dbReference type="ARBA" id="ARBA00023136"/>
    </source>
</evidence>
<dbReference type="PANTHER" id="PTHR31361:SF1">
    <property type="entry name" value="BETA-GLUCAN SYNTHESIS-ASSOCIATED PROTEIN KRE6-RELATED"/>
    <property type="match status" value="1"/>
</dbReference>
<dbReference type="GO" id="GO:0030246">
    <property type="term" value="F:carbohydrate binding"/>
    <property type="evidence" value="ECO:0007669"/>
    <property type="project" value="UniProtKB-KW"/>
</dbReference>
<dbReference type="Proteomes" id="UP000245771">
    <property type="component" value="Unassembled WGS sequence"/>
</dbReference>
<feature type="compositionally biased region" description="Low complexity" evidence="9">
    <location>
        <begin position="14"/>
        <end position="26"/>
    </location>
</feature>
<feature type="region of interest" description="Disordered" evidence="9">
    <location>
        <begin position="55"/>
        <end position="77"/>
    </location>
</feature>
<protein>
    <submittedName>
        <fullName evidence="12">Concanavalin A-like lectin/glucanase</fullName>
    </submittedName>
</protein>
<evidence type="ECO:0000256" key="8">
    <source>
        <dbReference type="ARBA" id="ARBA00023316"/>
    </source>
</evidence>
<dbReference type="InParanoid" id="A0A316V551"/>
<comment type="subcellular location">
    <subcellularLocation>
        <location evidence="1">Membrane</location>
        <topology evidence="1">Single-pass type II membrane protein</topology>
    </subcellularLocation>
</comment>
<dbReference type="InterPro" id="IPR000757">
    <property type="entry name" value="Beta-glucanase-like"/>
</dbReference>
<keyword evidence="13" id="KW-1185">Reference proteome</keyword>
<dbReference type="PANTHER" id="PTHR31361">
    <property type="entry name" value="BETA-GLUCAN SYNTHESIS-ASSOCIATED PROTEIN KRE6-RELATED"/>
    <property type="match status" value="1"/>
</dbReference>
<evidence type="ECO:0000259" key="11">
    <source>
        <dbReference type="PROSITE" id="PS51762"/>
    </source>
</evidence>
<dbReference type="SUPFAM" id="SSF49899">
    <property type="entry name" value="Concanavalin A-like lectins/glucanases"/>
    <property type="match status" value="1"/>
</dbReference>
<reference evidence="12 13" key="1">
    <citation type="journal article" date="2018" name="Mol. Biol. Evol.">
        <title>Broad Genomic Sampling Reveals a Smut Pathogenic Ancestry of the Fungal Clade Ustilaginomycotina.</title>
        <authorList>
            <person name="Kijpornyongpan T."/>
            <person name="Mondo S.J."/>
            <person name="Barry K."/>
            <person name="Sandor L."/>
            <person name="Lee J."/>
            <person name="Lipzen A."/>
            <person name="Pangilinan J."/>
            <person name="LaButti K."/>
            <person name="Hainaut M."/>
            <person name="Henrissat B."/>
            <person name="Grigoriev I.V."/>
            <person name="Spatafora J.W."/>
            <person name="Aime M.C."/>
        </authorList>
    </citation>
    <scope>NUCLEOTIDE SEQUENCE [LARGE SCALE GENOMIC DNA]</scope>
    <source>
        <strain evidence="12 13">MCA 3882</strain>
    </source>
</reference>
<evidence type="ECO:0000256" key="7">
    <source>
        <dbReference type="ARBA" id="ARBA00023180"/>
    </source>
</evidence>
<dbReference type="GO" id="GO:0005789">
    <property type="term" value="C:endoplasmic reticulum membrane"/>
    <property type="evidence" value="ECO:0007669"/>
    <property type="project" value="TreeGrafter"/>
</dbReference>
<accession>A0A316V551</accession>
<dbReference type="FunFam" id="2.60.120.200:FF:000135">
    <property type="entry name" value="Related to KRE6-glucan synthase subunit"/>
    <property type="match status" value="1"/>
</dbReference>
<dbReference type="InterPro" id="IPR005629">
    <property type="entry name" value="Skn1/Kre6/Sbg1"/>
</dbReference>
<dbReference type="OrthoDB" id="412647at2759"/>
<dbReference type="GO" id="GO:0006078">
    <property type="term" value="P:(1-&gt;6)-beta-D-glucan biosynthetic process"/>
    <property type="evidence" value="ECO:0007669"/>
    <property type="project" value="TreeGrafter"/>
</dbReference>
<dbReference type="RefSeq" id="XP_025352450.1">
    <property type="nucleotide sequence ID" value="XM_025499979.1"/>
</dbReference>
<keyword evidence="7" id="KW-0325">Glycoprotein</keyword>
<evidence type="ECO:0000256" key="2">
    <source>
        <dbReference type="ARBA" id="ARBA00010962"/>
    </source>
</evidence>
<evidence type="ECO:0000256" key="10">
    <source>
        <dbReference type="SAM" id="Phobius"/>
    </source>
</evidence>
<evidence type="ECO:0000256" key="1">
    <source>
        <dbReference type="ARBA" id="ARBA00004606"/>
    </source>
</evidence>
<dbReference type="GO" id="GO:0015926">
    <property type="term" value="F:glucosidase activity"/>
    <property type="evidence" value="ECO:0007669"/>
    <property type="project" value="TreeGrafter"/>
</dbReference>
<keyword evidence="3 10" id="KW-0812">Transmembrane</keyword>
<keyword evidence="6 10" id="KW-0472">Membrane</keyword>
<evidence type="ECO:0000313" key="12">
    <source>
        <dbReference type="EMBL" id="PWN32148.1"/>
    </source>
</evidence>
<keyword evidence="12" id="KW-0430">Lectin</keyword>
<evidence type="ECO:0000256" key="4">
    <source>
        <dbReference type="ARBA" id="ARBA00022968"/>
    </source>
</evidence>
<evidence type="ECO:0000256" key="3">
    <source>
        <dbReference type="ARBA" id="ARBA00022692"/>
    </source>
</evidence>
<dbReference type="InterPro" id="IPR013320">
    <property type="entry name" value="ConA-like_dom_sf"/>
</dbReference>
<dbReference type="Pfam" id="PF03935">
    <property type="entry name" value="SKN1_KRE6_Sbg1"/>
    <property type="match status" value="1"/>
</dbReference>
<gene>
    <name evidence="12" type="ORF">FA14DRAFT_165816</name>
</gene>
<dbReference type="Gene3D" id="2.60.120.200">
    <property type="match status" value="2"/>
</dbReference>
<dbReference type="GeneID" id="37021760"/>
<keyword evidence="8" id="KW-0961">Cell wall biogenesis/degradation</keyword>
<dbReference type="GO" id="GO:0031505">
    <property type="term" value="P:fungal-type cell wall organization"/>
    <property type="evidence" value="ECO:0007669"/>
    <property type="project" value="TreeGrafter"/>
</dbReference>
<organism evidence="12 13">
    <name type="scientific">Meira miltonrushii</name>
    <dbReference type="NCBI Taxonomy" id="1280837"/>
    <lineage>
        <taxon>Eukaryota</taxon>
        <taxon>Fungi</taxon>
        <taxon>Dikarya</taxon>
        <taxon>Basidiomycota</taxon>
        <taxon>Ustilaginomycotina</taxon>
        <taxon>Exobasidiomycetes</taxon>
        <taxon>Exobasidiales</taxon>
        <taxon>Brachybasidiaceae</taxon>
        <taxon>Meira</taxon>
    </lineage>
</organism>
<comment type="similarity">
    <text evidence="2">Belongs to the SKN1/KRE6 family.</text>
</comment>